<keyword evidence="1" id="KW-1133">Transmembrane helix</keyword>
<comment type="caution">
    <text evidence="2">The sequence shown here is derived from an EMBL/GenBank/DDBJ whole genome shotgun (WGS) entry which is preliminary data.</text>
</comment>
<keyword evidence="3" id="KW-1185">Reference proteome</keyword>
<evidence type="ECO:0000313" key="2">
    <source>
        <dbReference type="EMBL" id="RBP46392.1"/>
    </source>
</evidence>
<name>A0A366HRT8_9BACT</name>
<organism evidence="2 3">
    <name type="scientific">Roseimicrobium gellanilyticum</name>
    <dbReference type="NCBI Taxonomy" id="748857"/>
    <lineage>
        <taxon>Bacteria</taxon>
        <taxon>Pseudomonadati</taxon>
        <taxon>Verrucomicrobiota</taxon>
        <taxon>Verrucomicrobiia</taxon>
        <taxon>Verrucomicrobiales</taxon>
        <taxon>Verrucomicrobiaceae</taxon>
        <taxon>Roseimicrobium</taxon>
    </lineage>
</organism>
<dbReference type="Proteomes" id="UP000253426">
    <property type="component" value="Unassembled WGS sequence"/>
</dbReference>
<sequence length="79" mass="9152">MTMSFQIAYVFCFFVVLIRAMWVLRGCIERNLDQFGWVAAHQFLVCLGYWWVCTFIWNLYLFCGGHGGAVYVGGHAGFR</sequence>
<proteinExistence type="predicted"/>
<dbReference type="RefSeq" id="WP_147263299.1">
    <property type="nucleotide sequence ID" value="NZ_QNRR01000002.1"/>
</dbReference>
<dbReference type="AlphaFoldDB" id="A0A366HRT8"/>
<evidence type="ECO:0000313" key="3">
    <source>
        <dbReference type="Proteomes" id="UP000253426"/>
    </source>
</evidence>
<evidence type="ECO:0000256" key="1">
    <source>
        <dbReference type="SAM" id="Phobius"/>
    </source>
</evidence>
<gene>
    <name evidence="2" type="ORF">DES53_102783</name>
</gene>
<feature type="transmembrane region" description="Helical" evidence="1">
    <location>
        <begin position="6"/>
        <end position="24"/>
    </location>
</feature>
<reference evidence="2 3" key="1">
    <citation type="submission" date="2018-06" db="EMBL/GenBank/DDBJ databases">
        <title>Genomic Encyclopedia of Type Strains, Phase IV (KMG-IV): sequencing the most valuable type-strain genomes for metagenomic binning, comparative biology and taxonomic classification.</title>
        <authorList>
            <person name="Goeker M."/>
        </authorList>
    </citation>
    <scope>NUCLEOTIDE SEQUENCE [LARGE SCALE GENOMIC DNA]</scope>
    <source>
        <strain evidence="2 3">DSM 25532</strain>
    </source>
</reference>
<protein>
    <submittedName>
        <fullName evidence="2">Uncharacterized protein</fullName>
    </submittedName>
</protein>
<dbReference type="EMBL" id="QNRR01000002">
    <property type="protein sequence ID" value="RBP46392.1"/>
    <property type="molecule type" value="Genomic_DNA"/>
</dbReference>
<keyword evidence="1" id="KW-0812">Transmembrane</keyword>
<accession>A0A366HRT8</accession>
<keyword evidence="1" id="KW-0472">Membrane</keyword>
<feature type="transmembrane region" description="Helical" evidence="1">
    <location>
        <begin position="36"/>
        <end position="57"/>
    </location>
</feature>